<dbReference type="InterPro" id="IPR006312">
    <property type="entry name" value="TatA/E"/>
</dbReference>
<gene>
    <name evidence="9" type="primary">tatA</name>
    <name evidence="11" type="ORF">KDAU_28650</name>
</gene>
<evidence type="ECO:0000256" key="2">
    <source>
        <dbReference type="ARBA" id="ARBA00022448"/>
    </source>
</evidence>
<keyword evidence="5 9" id="KW-0653">Protein transport</keyword>
<reference evidence="12" key="1">
    <citation type="submission" date="2018-12" db="EMBL/GenBank/DDBJ databases">
        <title>Tengunoibacter tsumagoiensis gen. nov., sp. nov., Dictyobacter kobayashii sp. nov., D. alpinus sp. nov., and D. joshuensis sp. nov. and description of Dictyobacteraceae fam. nov. within the order Ktedonobacterales isolated from Tengu-no-mugimeshi.</title>
        <authorList>
            <person name="Wang C.M."/>
            <person name="Zheng Y."/>
            <person name="Sakai Y."/>
            <person name="Toyoda A."/>
            <person name="Minakuchi Y."/>
            <person name="Abe K."/>
            <person name="Yokota A."/>
            <person name="Yabe S."/>
        </authorList>
    </citation>
    <scope>NUCLEOTIDE SEQUENCE [LARGE SCALE GENOMIC DNA]</scope>
    <source>
        <strain evidence="12">S-27</strain>
    </source>
</reference>
<comment type="caution">
    <text evidence="11">The sequence shown here is derived from an EMBL/GenBank/DDBJ whole genome shotgun (WGS) entry which is preliminary data.</text>
</comment>
<name>A0A401ZFB5_9CHLR</name>
<keyword evidence="2 9" id="KW-0813">Transport</keyword>
<dbReference type="AlphaFoldDB" id="A0A401ZFB5"/>
<dbReference type="NCBIfam" id="TIGR01411">
    <property type="entry name" value="tatAE"/>
    <property type="match status" value="1"/>
</dbReference>
<protein>
    <recommendedName>
        <fullName evidence="9">Sec-independent protein translocase protein TatA</fullName>
    </recommendedName>
</protein>
<comment type="subunit">
    <text evidence="9">Forms a complex with TatC.</text>
</comment>
<comment type="function">
    <text evidence="9">Part of the twin-arginine translocation (Tat) system that transports large folded proteins containing a characteristic twin-arginine motif in their signal peptide across membranes. TatA could form the protein-conducting channel of the Tat system.</text>
</comment>
<dbReference type="NCBIfam" id="NF011430">
    <property type="entry name" value="PRK14861.1"/>
    <property type="match status" value="1"/>
</dbReference>
<keyword evidence="4 9" id="KW-0812">Transmembrane</keyword>
<dbReference type="Pfam" id="PF02416">
    <property type="entry name" value="TatA_B_E"/>
    <property type="match status" value="1"/>
</dbReference>
<dbReference type="GO" id="GO:0008320">
    <property type="term" value="F:protein transmembrane transporter activity"/>
    <property type="evidence" value="ECO:0007669"/>
    <property type="project" value="UniProtKB-UniRule"/>
</dbReference>
<dbReference type="Gene3D" id="1.20.5.3310">
    <property type="match status" value="1"/>
</dbReference>
<evidence type="ECO:0000256" key="3">
    <source>
        <dbReference type="ARBA" id="ARBA00022475"/>
    </source>
</evidence>
<evidence type="ECO:0000313" key="12">
    <source>
        <dbReference type="Proteomes" id="UP000287224"/>
    </source>
</evidence>
<keyword evidence="12" id="KW-1185">Reference proteome</keyword>
<evidence type="ECO:0000256" key="9">
    <source>
        <dbReference type="HAMAP-Rule" id="MF_00236"/>
    </source>
</evidence>
<dbReference type="Proteomes" id="UP000287224">
    <property type="component" value="Unassembled WGS sequence"/>
</dbReference>
<sequence>MGIFGSHGLELIIVLVVALLVFGPKKLPEMGSAIGKSIKEFKNGVNEITKPKEEEEVQTRQSATESARLELEAIERELAAKKAALAAEEAARPEVKTTPNVD</sequence>
<evidence type="ECO:0000256" key="10">
    <source>
        <dbReference type="SAM" id="Coils"/>
    </source>
</evidence>
<feature type="transmembrane region" description="Helical" evidence="9">
    <location>
        <begin position="6"/>
        <end position="23"/>
    </location>
</feature>
<evidence type="ECO:0000256" key="1">
    <source>
        <dbReference type="ARBA" id="ARBA00004162"/>
    </source>
</evidence>
<dbReference type="GO" id="GO:0043953">
    <property type="term" value="P:protein transport by the Tat complex"/>
    <property type="evidence" value="ECO:0007669"/>
    <property type="project" value="UniProtKB-UniRule"/>
</dbReference>
<comment type="similarity">
    <text evidence="9">Belongs to the TatA/E family.</text>
</comment>
<evidence type="ECO:0000256" key="8">
    <source>
        <dbReference type="ARBA" id="ARBA00023136"/>
    </source>
</evidence>
<dbReference type="HAMAP" id="MF_00236">
    <property type="entry name" value="TatA_E"/>
    <property type="match status" value="1"/>
</dbReference>
<comment type="subcellular location">
    <subcellularLocation>
        <location evidence="1 9">Cell membrane</location>
        <topology evidence="1 9">Single-pass membrane protein</topology>
    </subcellularLocation>
</comment>
<keyword evidence="6 9" id="KW-1133">Transmembrane helix</keyword>
<dbReference type="EMBL" id="BIFQ01000001">
    <property type="protein sequence ID" value="GCE05536.1"/>
    <property type="molecule type" value="Genomic_DNA"/>
</dbReference>
<evidence type="ECO:0000256" key="4">
    <source>
        <dbReference type="ARBA" id="ARBA00022692"/>
    </source>
</evidence>
<evidence type="ECO:0000256" key="5">
    <source>
        <dbReference type="ARBA" id="ARBA00022927"/>
    </source>
</evidence>
<evidence type="ECO:0000256" key="6">
    <source>
        <dbReference type="ARBA" id="ARBA00022989"/>
    </source>
</evidence>
<dbReference type="PANTHER" id="PTHR42982:SF1">
    <property type="entry name" value="SEC-INDEPENDENT PROTEIN TRANSLOCASE PROTEIN TATA"/>
    <property type="match status" value="1"/>
</dbReference>
<evidence type="ECO:0000313" key="11">
    <source>
        <dbReference type="EMBL" id="GCE05536.1"/>
    </source>
</evidence>
<proteinExistence type="inferred from homology"/>
<dbReference type="InterPro" id="IPR003369">
    <property type="entry name" value="TatA/B/E"/>
</dbReference>
<accession>A0A401ZFB5</accession>
<keyword evidence="7 9" id="KW-0811">Translocation</keyword>
<organism evidence="11 12">
    <name type="scientific">Dictyobacter aurantiacus</name>
    <dbReference type="NCBI Taxonomy" id="1936993"/>
    <lineage>
        <taxon>Bacteria</taxon>
        <taxon>Bacillati</taxon>
        <taxon>Chloroflexota</taxon>
        <taxon>Ktedonobacteria</taxon>
        <taxon>Ktedonobacterales</taxon>
        <taxon>Dictyobacteraceae</taxon>
        <taxon>Dictyobacter</taxon>
    </lineage>
</organism>
<feature type="coiled-coil region" evidence="10">
    <location>
        <begin position="64"/>
        <end position="91"/>
    </location>
</feature>
<dbReference type="OrthoDB" id="163884at2"/>
<dbReference type="PANTHER" id="PTHR42982">
    <property type="entry name" value="SEC-INDEPENDENT PROTEIN TRANSLOCASE PROTEIN TATA"/>
    <property type="match status" value="1"/>
</dbReference>
<keyword evidence="3 9" id="KW-1003">Cell membrane</keyword>
<keyword evidence="10" id="KW-0175">Coiled coil</keyword>
<dbReference type="RefSeq" id="WP_126596571.1">
    <property type="nucleotide sequence ID" value="NZ_BIFQ01000001.1"/>
</dbReference>
<evidence type="ECO:0000256" key="7">
    <source>
        <dbReference type="ARBA" id="ARBA00023010"/>
    </source>
</evidence>
<keyword evidence="8 9" id="KW-0472">Membrane</keyword>
<dbReference type="GO" id="GO:0033281">
    <property type="term" value="C:TAT protein transport complex"/>
    <property type="evidence" value="ECO:0007669"/>
    <property type="project" value="UniProtKB-UniRule"/>
</dbReference>